<keyword evidence="3" id="KW-1185">Reference proteome</keyword>
<reference evidence="2 3" key="1">
    <citation type="journal article" date="2024" name="J Genomics">
        <title>Draft genome sequencing and assembly of Favolaschia claudopus CIRM-BRFM 2984 isolated from oak limbs.</title>
        <authorList>
            <person name="Navarro D."/>
            <person name="Drula E."/>
            <person name="Chaduli D."/>
            <person name="Cazenave R."/>
            <person name="Ahrendt S."/>
            <person name="Wang J."/>
            <person name="Lipzen A."/>
            <person name="Daum C."/>
            <person name="Barry K."/>
            <person name="Grigoriev I.V."/>
            <person name="Favel A."/>
            <person name="Rosso M.N."/>
            <person name="Martin F."/>
        </authorList>
    </citation>
    <scope>NUCLEOTIDE SEQUENCE [LARGE SCALE GENOMIC DNA]</scope>
    <source>
        <strain evidence="2 3">CIRM-BRFM 2984</strain>
    </source>
</reference>
<sequence>MPTVFQTIAFISASFRNALAHLVARFSFSGIGRTKTANASESGVPHASSAFTANDVSENMAACVVTRSAKAPTIPQIVITPPEYKSDNKTIGIDLPARPSSPTPPCSQSIGSPCTGSHNRTPFVNQTNFQEAGDVFKANTVPKSFFVKQRGQCRCHRLKAIPKFEFCAVDELPPIPTILQPVMDSAAEIVNVALHLDATSCEFRPSAGSQSSNRRSSRISPPQPIPVPLLEPCSLFPQAPRFTLEDRLSGLFKDTVGEQATAVPAPLRSRKAGTRIDSSLARRTRTRNSPPGAAFRSTSYHIAHLCKI</sequence>
<accession>A0AAW0AZX1</accession>
<dbReference type="AlphaFoldDB" id="A0AAW0AZX1"/>
<evidence type="ECO:0000313" key="3">
    <source>
        <dbReference type="Proteomes" id="UP001362999"/>
    </source>
</evidence>
<gene>
    <name evidence="2" type="ORF">R3P38DRAFT_1303207</name>
</gene>
<evidence type="ECO:0000313" key="2">
    <source>
        <dbReference type="EMBL" id="KAK7018566.1"/>
    </source>
</evidence>
<organism evidence="2 3">
    <name type="scientific">Favolaschia claudopus</name>
    <dbReference type="NCBI Taxonomy" id="2862362"/>
    <lineage>
        <taxon>Eukaryota</taxon>
        <taxon>Fungi</taxon>
        <taxon>Dikarya</taxon>
        <taxon>Basidiomycota</taxon>
        <taxon>Agaricomycotina</taxon>
        <taxon>Agaricomycetes</taxon>
        <taxon>Agaricomycetidae</taxon>
        <taxon>Agaricales</taxon>
        <taxon>Marasmiineae</taxon>
        <taxon>Mycenaceae</taxon>
        <taxon>Favolaschia</taxon>
    </lineage>
</organism>
<proteinExistence type="predicted"/>
<dbReference type="Proteomes" id="UP001362999">
    <property type="component" value="Unassembled WGS sequence"/>
</dbReference>
<dbReference type="EMBL" id="JAWWNJ010000046">
    <property type="protein sequence ID" value="KAK7018566.1"/>
    <property type="molecule type" value="Genomic_DNA"/>
</dbReference>
<protein>
    <submittedName>
        <fullName evidence="2">Uncharacterized protein</fullName>
    </submittedName>
</protein>
<feature type="region of interest" description="Disordered" evidence="1">
    <location>
        <begin position="204"/>
        <end position="223"/>
    </location>
</feature>
<evidence type="ECO:0000256" key="1">
    <source>
        <dbReference type="SAM" id="MobiDB-lite"/>
    </source>
</evidence>
<comment type="caution">
    <text evidence="2">The sequence shown here is derived from an EMBL/GenBank/DDBJ whole genome shotgun (WGS) entry which is preliminary data.</text>
</comment>
<name>A0AAW0AZX1_9AGAR</name>
<feature type="compositionally biased region" description="Low complexity" evidence="1">
    <location>
        <begin position="205"/>
        <end position="220"/>
    </location>
</feature>